<keyword evidence="2" id="KW-1133">Transmembrane helix</keyword>
<evidence type="ECO:0000256" key="2">
    <source>
        <dbReference type="SAM" id="Phobius"/>
    </source>
</evidence>
<evidence type="ECO:0000313" key="5">
    <source>
        <dbReference type="Proteomes" id="UP000693981"/>
    </source>
</evidence>
<protein>
    <recommendedName>
        <fullName evidence="6">Elicitin</fullName>
    </recommendedName>
</protein>
<evidence type="ECO:0000256" key="1">
    <source>
        <dbReference type="SAM" id="MobiDB-lite"/>
    </source>
</evidence>
<evidence type="ECO:0000313" key="4">
    <source>
        <dbReference type="EMBL" id="KAG7396467.1"/>
    </source>
</evidence>
<evidence type="ECO:0008006" key="6">
    <source>
        <dbReference type="Google" id="ProtNLM"/>
    </source>
</evidence>
<sequence length="239" mass="24473">MRFMATTIVIMTLLATGAMGATPFCTQAEKQLANKLHEQNTEPAKSCYRAANGDITTLATSRLCPLPECATWLAYMAQNSPNCFYDSTNYADEYALKNADCTGDTNGSGSEGSSTTSRESGSSANGSDSSNSSANATSEDRTASMTHSVVGSVEGSVAGEITSFVGSGDMASTSGNVDEANTPTPTPTDDLTTKDSPPPELDSSSGSTSTPTPTNSASVVLPALSGLATLFVLAAIPFI</sequence>
<gene>
    <name evidence="4" type="ORF">PHYBOEH_002233</name>
</gene>
<feature type="compositionally biased region" description="Polar residues" evidence="1">
    <location>
        <begin position="170"/>
        <end position="181"/>
    </location>
</feature>
<feature type="chain" id="PRO_5035938931" description="Elicitin" evidence="3">
    <location>
        <begin position="21"/>
        <end position="239"/>
    </location>
</feature>
<keyword evidence="5" id="KW-1185">Reference proteome</keyword>
<keyword evidence="3" id="KW-0732">Signal</keyword>
<organism evidence="4 5">
    <name type="scientific">Phytophthora boehmeriae</name>
    <dbReference type="NCBI Taxonomy" id="109152"/>
    <lineage>
        <taxon>Eukaryota</taxon>
        <taxon>Sar</taxon>
        <taxon>Stramenopiles</taxon>
        <taxon>Oomycota</taxon>
        <taxon>Peronosporomycetes</taxon>
        <taxon>Peronosporales</taxon>
        <taxon>Peronosporaceae</taxon>
        <taxon>Phytophthora</taxon>
    </lineage>
</organism>
<name>A0A8T1WRE3_9STRA</name>
<dbReference type="Proteomes" id="UP000693981">
    <property type="component" value="Unassembled WGS sequence"/>
</dbReference>
<evidence type="ECO:0000256" key="3">
    <source>
        <dbReference type="SAM" id="SignalP"/>
    </source>
</evidence>
<accession>A0A8T1WRE3</accession>
<feature type="compositionally biased region" description="Low complexity" evidence="1">
    <location>
        <begin position="201"/>
        <end position="215"/>
    </location>
</feature>
<feature type="compositionally biased region" description="Low complexity" evidence="1">
    <location>
        <begin position="107"/>
        <end position="137"/>
    </location>
</feature>
<reference evidence="4" key="1">
    <citation type="submission" date="2021-02" db="EMBL/GenBank/DDBJ databases">
        <authorList>
            <person name="Palmer J.M."/>
        </authorList>
    </citation>
    <scope>NUCLEOTIDE SEQUENCE</scope>
    <source>
        <strain evidence="4">SCRP23</strain>
    </source>
</reference>
<keyword evidence="2" id="KW-0812">Transmembrane</keyword>
<comment type="caution">
    <text evidence="4">The sequence shown here is derived from an EMBL/GenBank/DDBJ whole genome shotgun (WGS) entry which is preliminary data.</text>
</comment>
<keyword evidence="2" id="KW-0472">Membrane</keyword>
<dbReference type="EMBL" id="JAGDFL010000154">
    <property type="protein sequence ID" value="KAG7396467.1"/>
    <property type="molecule type" value="Genomic_DNA"/>
</dbReference>
<feature type="signal peptide" evidence="3">
    <location>
        <begin position="1"/>
        <end position="20"/>
    </location>
</feature>
<dbReference type="AlphaFoldDB" id="A0A8T1WRE3"/>
<feature type="transmembrane region" description="Helical" evidence="2">
    <location>
        <begin position="219"/>
        <end position="238"/>
    </location>
</feature>
<proteinExistence type="predicted"/>
<dbReference type="OrthoDB" id="129524at2759"/>
<feature type="region of interest" description="Disordered" evidence="1">
    <location>
        <begin position="165"/>
        <end position="215"/>
    </location>
</feature>
<feature type="region of interest" description="Disordered" evidence="1">
    <location>
        <begin position="104"/>
        <end position="147"/>
    </location>
</feature>